<dbReference type="Pfam" id="PF02581">
    <property type="entry name" value="TMP-TENI"/>
    <property type="match status" value="1"/>
</dbReference>
<evidence type="ECO:0000313" key="4">
    <source>
        <dbReference type="EMBL" id="MBY4637479.1"/>
    </source>
</evidence>
<evidence type="ECO:0000256" key="1">
    <source>
        <dbReference type="ARBA" id="ARBA00004948"/>
    </source>
</evidence>
<feature type="domain" description="Thiamine phosphate synthase/TenI" evidence="3">
    <location>
        <begin position="26"/>
        <end position="175"/>
    </location>
</feature>
<name>A0ABS7MEU5_9SPHN</name>
<gene>
    <name evidence="4" type="ORF">K5P26_10035</name>
</gene>
<dbReference type="RefSeq" id="WP_201928424.1">
    <property type="nucleotide sequence ID" value="NZ_JAERPO010000002.1"/>
</dbReference>
<sequence length="211" mass="23057">MVRRHPLSAALPVAWFFTDERLLLPVERVAAALPPGSGIVVRHDRLVPGARWRLVRRLAAIARARGHILLLAGIPETARRWGADGVHLRQRDARHAAQARRNGLIVSMPVHDGKEARRTQRAGAMLAFVSPLYPTRSHPSAPALGTAKWARLARASGAGPAALGGMTRGRARRLQRQVAAQGMRVAWAAIGAWEDKALARQKRQKRNAVPT</sequence>
<keyword evidence="5" id="KW-1185">Reference proteome</keyword>
<dbReference type="InterPro" id="IPR013785">
    <property type="entry name" value="Aldolase_TIM"/>
</dbReference>
<dbReference type="InterPro" id="IPR036206">
    <property type="entry name" value="ThiamineP_synth_sf"/>
</dbReference>
<dbReference type="CDD" id="cd00564">
    <property type="entry name" value="TMP_TenI"/>
    <property type="match status" value="1"/>
</dbReference>
<dbReference type="Proteomes" id="UP001166571">
    <property type="component" value="Unassembled WGS sequence"/>
</dbReference>
<organism evidence="4 5">
    <name type="scientific">Sphingopyxis jiangsuensis</name>
    <dbReference type="NCBI Taxonomy" id="2871171"/>
    <lineage>
        <taxon>Bacteria</taxon>
        <taxon>Pseudomonadati</taxon>
        <taxon>Pseudomonadota</taxon>
        <taxon>Alphaproteobacteria</taxon>
        <taxon>Sphingomonadales</taxon>
        <taxon>Sphingomonadaceae</taxon>
        <taxon>Sphingopyxis</taxon>
    </lineage>
</organism>
<accession>A0ABS7MEU5</accession>
<evidence type="ECO:0000256" key="2">
    <source>
        <dbReference type="ARBA" id="ARBA00022977"/>
    </source>
</evidence>
<comment type="caution">
    <text evidence="4">The sequence shown here is derived from an EMBL/GenBank/DDBJ whole genome shotgun (WGS) entry which is preliminary data.</text>
</comment>
<protein>
    <submittedName>
        <fullName evidence="4">Thiamine phosphate synthase</fullName>
    </submittedName>
</protein>
<dbReference type="Gene3D" id="3.20.20.70">
    <property type="entry name" value="Aldolase class I"/>
    <property type="match status" value="1"/>
</dbReference>
<dbReference type="PANTHER" id="PTHR20857:SF23">
    <property type="entry name" value="THIAMINE BIOSYNTHETIC BIFUNCTIONAL ENZYME"/>
    <property type="match status" value="1"/>
</dbReference>
<evidence type="ECO:0000259" key="3">
    <source>
        <dbReference type="Pfam" id="PF02581"/>
    </source>
</evidence>
<comment type="pathway">
    <text evidence="1">Cofactor biosynthesis; thiamine diphosphate biosynthesis.</text>
</comment>
<proteinExistence type="predicted"/>
<reference evidence="4" key="1">
    <citation type="submission" date="2021-08" db="EMBL/GenBank/DDBJ databases">
        <title>Sphingopyxis panaciterrulae sp. nov., isolated from the surface water of the Yellow Sea.</title>
        <authorList>
            <person name="Gao Z."/>
            <person name="Zhang D."/>
            <person name="Zhang A."/>
        </authorList>
    </citation>
    <scope>NUCLEOTIDE SEQUENCE</scope>
    <source>
        <strain evidence="4">XHP0097</strain>
    </source>
</reference>
<dbReference type="EMBL" id="JAILXK010000002">
    <property type="protein sequence ID" value="MBY4637479.1"/>
    <property type="molecule type" value="Genomic_DNA"/>
</dbReference>
<keyword evidence="2" id="KW-0784">Thiamine biosynthesis</keyword>
<dbReference type="InterPro" id="IPR022998">
    <property type="entry name" value="ThiamineP_synth_TenI"/>
</dbReference>
<dbReference type="SUPFAM" id="SSF51391">
    <property type="entry name" value="Thiamin phosphate synthase"/>
    <property type="match status" value="1"/>
</dbReference>
<evidence type="ECO:0000313" key="5">
    <source>
        <dbReference type="Proteomes" id="UP001166571"/>
    </source>
</evidence>
<dbReference type="PANTHER" id="PTHR20857">
    <property type="entry name" value="THIAMINE-PHOSPHATE PYROPHOSPHORYLASE"/>
    <property type="match status" value="1"/>
</dbReference>